<dbReference type="EMBL" id="UZAI01019414">
    <property type="protein sequence ID" value="VDP45150.1"/>
    <property type="molecule type" value="Genomic_DNA"/>
</dbReference>
<dbReference type="AlphaFoldDB" id="A0A183N3P5"/>
<dbReference type="Proteomes" id="UP000277204">
    <property type="component" value="Unassembled WGS sequence"/>
</dbReference>
<name>A0A183N3P5_9TREM</name>
<reference evidence="1 2" key="1">
    <citation type="submission" date="2018-11" db="EMBL/GenBank/DDBJ databases">
        <authorList>
            <consortium name="Pathogen Informatics"/>
        </authorList>
    </citation>
    <scope>NUCLEOTIDE SEQUENCE [LARGE SCALE GENOMIC DNA]</scope>
    <source>
        <strain evidence="1 2">Zambia</strain>
    </source>
</reference>
<protein>
    <submittedName>
        <fullName evidence="1">Uncharacterized protein</fullName>
    </submittedName>
</protein>
<accession>A0A183N3P5</accession>
<organism evidence="1 2">
    <name type="scientific">Schistosoma margrebowiei</name>
    <dbReference type="NCBI Taxonomy" id="48269"/>
    <lineage>
        <taxon>Eukaryota</taxon>
        <taxon>Metazoa</taxon>
        <taxon>Spiralia</taxon>
        <taxon>Lophotrochozoa</taxon>
        <taxon>Platyhelminthes</taxon>
        <taxon>Trematoda</taxon>
        <taxon>Digenea</taxon>
        <taxon>Strigeidida</taxon>
        <taxon>Schistosomatoidea</taxon>
        <taxon>Schistosomatidae</taxon>
        <taxon>Schistosoma</taxon>
    </lineage>
</organism>
<keyword evidence="2" id="KW-1185">Reference proteome</keyword>
<sequence length="115" mass="12690">MILIRSKRRLQSICMVSTTSGGAIKYSKCNGPLVFTALAAIRKSDINGPIRSVSIPPFTDALPSLVAWNRAFSNSIFSKTEVVFLRYASFDTTTIRSILISVFNSVRTRSSKSPR</sequence>
<gene>
    <name evidence="1" type="ORF">SMRZ_LOCUS22920</name>
</gene>
<proteinExistence type="predicted"/>
<evidence type="ECO:0000313" key="1">
    <source>
        <dbReference type="EMBL" id="VDP45150.1"/>
    </source>
</evidence>
<evidence type="ECO:0000313" key="2">
    <source>
        <dbReference type="Proteomes" id="UP000277204"/>
    </source>
</evidence>